<organism evidence="1 2">
    <name type="scientific">Ensete ventricosum</name>
    <name type="common">Abyssinian banana</name>
    <name type="synonym">Musa ensete</name>
    <dbReference type="NCBI Taxonomy" id="4639"/>
    <lineage>
        <taxon>Eukaryota</taxon>
        <taxon>Viridiplantae</taxon>
        <taxon>Streptophyta</taxon>
        <taxon>Embryophyta</taxon>
        <taxon>Tracheophyta</taxon>
        <taxon>Spermatophyta</taxon>
        <taxon>Magnoliopsida</taxon>
        <taxon>Liliopsida</taxon>
        <taxon>Zingiberales</taxon>
        <taxon>Musaceae</taxon>
        <taxon>Ensete</taxon>
    </lineage>
</organism>
<evidence type="ECO:0000313" key="1">
    <source>
        <dbReference type="EMBL" id="RRT59923.1"/>
    </source>
</evidence>
<reference evidence="1 2" key="1">
    <citation type="journal article" date="2014" name="Agronomy (Basel)">
        <title>A Draft Genome Sequence for Ensete ventricosum, the Drought-Tolerant Tree Against Hunger.</title>
        <authorList>
            <person name="Harrison J."/>
            <person name="Moore K.A."/>
            <person name="Paszkiewicz K."/>
            <person name="Jones T."/>
            <person name="Grant M."/>
            <person name="Ambacheew D."/>
            <person name="Muzemil S."/>
            <person name="Studholme D.J."/>
        </authorList>
    </citation>
    <scope>NUCLEOTIDE SEQUENCE [LARGE SCALE GENOMIC DNA]</scope>
</reference>
<dbReference type="Proteomes" id="UP000287651">
    <property type="component" value="Unassembled WGS sequence"/>
</dbReference>
<dbReference type="AlphaFoldDB" id="A0A426Z7M9"/>
<sequence length="114" mass="12668">MKSHLTTIACVLKDEETWVPQFRTLNHVRGGRVNKIALNRWFLVAIISVYLLEKPMGSRPLLSVGDVQNAVPEGKIEIRKGDSRNTISRIRIHADVVVLGPKSAAITNPSPFRG</sequence>
<comment type="caution">
    <text evidence="1">The sequence shown here is derived from an EMBL/GenBank/DDBJ whole genome shotgun (WGS) entry which is preliminary data.</text>
</comment>
<proteinExistence type="predicted"/>
<name>A0A426Z7M9_ENSVE</name>
<protein>
    <submittedName>
        <fullName evidence="1">Uncharacterized protein</fullName>
    </submittedName>
</protein>
<dbReference type="EMBL" id="AMZH03008005">
    <property type="protein sequence ID" value="RRT59923.1"/>
    <property type="molecule type" value="Genomic_DNA"/>
</dbReference>
<evidence type="ECO:0000313" key="2">
    <source>
        <dbReference type="Proteomes" id="UP000287651"/>
    </source>
</evidence>
<gene>
    <name evidence="1" type="ORF">B296_00045415</name>
</gene>
<accession>A0A426Z7M9</accession>